<dbReference type="InParanoid" id="A0A1C7N2M5"/>
<proteinExistence type="predicted"/>
<keyword evidence="2" id="KW-1185">Reference proteome</keyword>
<evidence type="ECO:0000313" key="1">
    <source>
        <dbReference type="EMBL" id="OBZ83248.1"/>
    </source>
</evidence>
<sequence length="80" mass="9349">MCRDKLNHGKSKGNHAELSKNLDPTVEIKAWFTVHLPINHYIWLCFKNNDCEEVKTKFHNVIDKMKTIKSTDFGQFAETL</sequence>
<dbReference type="EMBL" id="LUGH01000696">
    <property type="protein sequence ID" value="OBZ83248.1"/>
    <property type="molecule type" value="Genomic_DNA"/>
</dbReference>
<evidence type="ECO:0000313" key="2">
    <source>
        <dbReference type="Proteomes" id="UP000093000"/>
    </source>
</evidence>
<organism evidence="1 2">
    <name type="scientific">Choanephora cucurbitarum</name>
    <dbReference type="NCBI Taxonomy" id="101091"/>
    <lineage>
        <taxon>Eukaryota</taxon>
        <taxon>Fungi</taxon>
        <taxon>Fungi incertae sedis</taxon>
        <taxon>Mucoromycota</taxon>
        <taxon>Mucoromycotina</taxon>
        <taxon>Mucoromycetes</taxon>
        <taxon>Mucorales</taxon>
        <taxon>Mucorineae</taxon>
        <taxon>Choanephoraceae</taxon>
        <taxon>Choanephoroideae</taxon>
        <taxon>Choanephora</taxon>
    </lineage>
</organism>
<comment type="caution">
    <text evidence="1">The sequence shown here is derived from an EMBL/GenBank/DDBJ whole genome shotgun (WGS) entry which is preliminary data.</text>
</comment>
<name>A0A1C7N2M5_9FUNG</name>
<dbReference type="AlphaFoldDB" id="A0A1C7N2M5"/>
<reference evidence="1 2" key="1">
    <citation type="submission" date="2016-03" db="EMBL/GenBank/DDBJ databases">
        <title>Choanephora cucurbitarum.</title>
        <authorList>
            <person name="Min B."/>
            <person name="Park H."/>
            <person name="Park J.-H."/>
            <person name="Shin H.-D."/>
            <person name="Choi I.-G."/>
        </authorList>
    </citation>
    <scope>NUCLEOTIDE SEQUENCE [LARGE SCALE GENOMIC DNA]</scope>
    <source>
        <strain evidence="1 2">KUS-F28377</strain>
    </source>
</reference>
<gene>
    <name evidence="1" type="ORF">A0J61_08702</name>
</gene>
<accession>A0A1C7N2M5</accession>
<dbReference type="Proteomes" id="UP000093000">
    <property type="component" value="Unassembled WGS sequence"/>
</dbReference>
<protein>
    <submittedName>
        <fullName evidence="1">Uncharacterized protein</fullName>
    </submittedName>
</protein>